<organism evidence="1 2">
    <name type="scientific">Sphingobium soli</name>
    <dbReference type="NCBI Taxonomy" id="1591116"/>
    <lineage>
        <taxon>Bacteria</taxon>
        <taxon>Pseudomonadati</taxon>
        <taxon>Pseudomonadota</taxon>
        <taxon>Alphaproteobacteria</taxon>
        <taxon>Sphingomonadales</taxon>
        <taxon>Sphingomonadaceae</taxon>
        <taxon>Sphingobium</taxon>
    </lineage>
</organism>
<evidence type="ECO:0008006" key="3">
    <source>
        <dbReference type="Google" id="ProtNLM"/>
    </source>
</evidence>
<keyword evidence="2" id="KW-1185">Reference proteome</keyword>
<comment type="caution">
    <text evidence="1">The sequence shown here is derived from an EMBL/GenBank/DDBJ whole genome shotgun (WGS) entry which is preliminary data.</text>
</comment>
<dbReference type="EMBL" id="JAJGNP010000001">
    <property type="protein sequence ID" value="MCC4231499.1"/>
    <property type="molecule type" value="Genomic_DNA"/>
</dbReference>
<name>A0ABS8GZ62_9SPHN</name>
<gene>
    <name evidence="1" type="ORF">LL253_02200</name>
</gene>
<dbReference type="RefSeq" id="WP_009822619.1">
    <property type="nucleotide sequence ID" value="NZ_JAJGNP010000001.1"/>
</dbReference>
<sequence length="356" mass="37144">MIRARSGRPLRFLAVLMLGWIGLRVMAQMDFAVEPTALAVATSQHAPHRIVAVAPVPLRMDRPPVQILWPVARSVGGSNVMVQPVTVATKPSGNFGAPTDMLDFIRQMVAFSNRHYASQDMGARPSPIPFATPPPVSKQVPSAPDRWQASGWLLVRPGKASAVQTAPVGRLGGSQAGLRIDYALASSSPHRPALYARATAALQDPAAPEAAIGLAVRPLPDLPVSIGIERRVALGSGGRNAMAIVGAGGFGPVDIAPGLYAEGYGQAGVVGFRRGDRFVDGRIALLAPVKAGALRIGGAISGGAQPGVSRLDIGPEVQLRLPLPRANARLSIEWRERIAGDAAPPSGLAITLATDF</sequence>
<protein>
    <recommendedName>
        <fullName evidence="3">Haemolysin activator HlyB C-terminal domain-containing protein</fullName>
    </recommendedName>
</protein>
<reference evidence="1 2" key="1">
    <citation type="submission" date="2021-10" db="EMBL/GenBank/DDBJ databases">
        <title>The diversity and Nitrogen Metabolism of Culturable Nitrate-Utilizing Bacteria Within the Oxygen Minimum Zone of the Changjiang (Yangtze River)Estuary.</title>
        <authorList>
            <person name="Zhang D."/>
            <person name="Zheng J."/>
            <person name="Liu S."/>
            <person name="He W."/>
        </authorList>
    </citation>
    <scope>NUCLEOTIDE SEQUENCE [LARGE SCALE GENOMIC DNA]</scope>
    <source>
        <strain evidence="1 2">FXH275-2</strain>
    </source>
</reference>
<proteinExistence type="predicted"/>
<evidence type="ECO:0000313" key="2">
    <source>
        <dbReference type="Proteomes" id="UP001198830"/>
    </source>
</evidence>
<dbReference type="Proteomes" id="UP001198830">
    <property type="component" value="Unassembled WGS sequence"/>
</dbReference>
<accession>A0ABS8GZ62</accession>
<evidence type="ECO:0000313" key="1">
    <source>
        <dbReference type="EMBL" id="MCC4231499.1"/>
    </source>
</evidence>